<keyword evidence="2" id="KW-1185">Reference proteome</keyword>
<comment type="caution">
    <text evidence="1">The sequence shown here is derived from an EMBL/GenBank/DDBJ whole genome shotgun (WGS) entry which is preliminary data.</text>
</comment>
<protein>
    <submittedName>
        <fullName evidence="1">Uncharacterized protein</fullName>
    </submittedName>
</protein>
<dbReference type="EMBL" id="JARJCN010000047">
    <property type="protein sequence ID" value="KAJ7082087.1"/>
    <property type="molecule type" value="Genomic_DNA"/>
</dbReference>
<evidence type="ECO:0000313" key="1">
    <source>
        <dbReference type="EMBL" id="KAJ7082087.1"/>
    </source>
</evidence>
<gene>
    <name evidence="1" type="ORF">B0H15DRAFT_952764</name>
</gene>
<accession>A0AAD6TYL7</accession>
<proteinExistence type="predicted"/>
<evidence type="ECO:0000313" key="2">
    <source>
        <dbReference type="Proteomes" id="UP001222325"/>
    </source>
</evidence>
<reference evidence="1" key="1">
    <citation type="submission" date="2023-03" db="EMBL/GenBank/DDBJ databases">
        <title>Massive genome expansion in bonnet fungi (Mycena s.s.) driven by repeated elements and novel gene families across ecological guilds.</title>
        <authorList>
            <consortium name="Lawrence Berkeley National Laboratory"/>
            <person name="Harder C.B."/>
            <person name="Miyauchi S."/>
            <person name="Viragh M."/>
            <person name="Kuo A."/>
            <person name="Thoen E."/>
            <person name="Andreopoulos B."/>
            <person name="Lu D."/>
            <person name="Skrede I."/>
            <person name="Drula E."/>
            <person name="Henrissat B."/>
            <person name="Morin E."/>
            <person name="Kohler A."/>
            <person name="Barry K."/>
            <person name="LaButti K."/>
            <person name="Morin E."/>
            <person name="Salamov A."/>
            <person name="Lipzen A."/>
            <person name="Mereny Z."/>
            <person name="Hegedus B."/>
            <person name="Baldrian P."/>
            <person name="Stursova M."/>
            <person name="Weitz H."/>
            <person name="Taylor A."/>
            <person name="Grigoriev I.V."/>
            <person name="Nagy L.G."/>
            <person name="Martin F."/>
            <person name="Kauserud H."/>
        </authorList>
    </citation>
    <scope>NUCLEOTIDE SEQUENCE</scope>
    <source>
        <strain evidence="1">CBHHK173m</strain>
    </source>
</reference>
<dbReference type="AlphaFoldDB" id="A0AAD6TYL7"/>
<name>A0AAD6TYL7_9AGAR</name>
<sequence length="173" mass="19177">MPSIHNYVLHAYSQFLTDSANPLFNAKPGLSYTWDIDGDLSAHAVKIGLVPREVATSKVSFAVFGVVRSLEDGRAVWIGRPAWHREGATGSLLTVRYEQQIMALNNALEARQMQGFFDNDEIVLSTDHTDGLGIGTVVFVRAHLSLERAHDDHAREEDYCLQVQSIEALRAIA</sequence>
<organism evidence="1 2">
    <name type="scientific">Mycena belliarum</name>
    <dbReference type="NCBI Taxonomy" id="1033014"/>
    <lineage>
        <taxon>Eukaryota</taxon>
        <taxon>Fungi</taxon>
        <taxon>Dikarya</taxon>
        <taxon>Basidiomycota</taxon>
        <taxon>Agaricomycotina</taxon>
        <taxon>Agaricomycetes</taxon>
        <taxon>Agaricomycetidae</taxon>
        <taxon>Agaricales</taxon>
        <taxon>Marasmiineae</taxon>
        <taxon>Mycenaceae</taxon>
        <taxon>Mycena</taxon>
    </lineage>
</organism>
<dbReference type="Proteomes" id="UP001222325">
    <property type="component" value="Unassembled WGS sequence"/>
</dbReference>